<dbReference type="GO" id="GO:0004089">
    <property type="term" value="F:carbonate dehydratase activity"/>
    <property type="evidence" value="ECO:0007669"/>
    <property type="project" value="UniProtKB-UniRule"/>
</dbReference>
<evidence type="ECO:0000313" key="12">
    <source>
        <dbReference type="EMBL" id="KAH3691125.1"/>
    </source>
</evidence>
<keyword evidence="7 10" id="KW-0862">Zinc</keyword>
<evidence type="ECO:0000256" key="9">
    <source>
        <dbReference type="ARBA" id="ARBA00048348"/>
    </source>
</evidence>
<comment type="subcellular location">
    <subcellularLocation>
        <location evidence="2">Secreted</location>
    </subcellularLocation>
</comment>
<dbReference type="PROSITE" id="PS51144">
    <property type="entry name" value="ALPHA_CA_2"/>
    <property type="match status" value="1"/>
</dbReference>
<evidence type="ECO:0000256" key="5">
    <source>
        <dbReference type="ARBA" id="ARBA00022525"/>
    </source>
</evidence>
<keyword evidence="6 10" id="KW-0479">Metal-binding</keyword>
<keyword evidence="8 10" id="KW-0456">Lyase</keyword>
<evidence type="ECO:0000259" key="11">
    <source>
        <dbReference type="PROSITE" id="PS51144"/>
    </source>
</evidence>
<accession>A0A9D3Y391</accession>
<dbReference type="SUPFAM" id="SSF51069">
    <property type="entry name" value="Carbonic anhydrase"/>
    <property type="match status" value="1"/>
</dbReference>
<protein>
    <recommendedName>
        <fullName evidence="4 10">Carbonic anhydrase</fullName>
        <ecNumber evidence="4 10">4.2.1.1</ecNumber>
    </recommendedName>
</protein>
<comment type="catalytic activity">
    <reaction evidence="9 10">
        <text>hydrogencarbonate + H(+) = CO2 + H2O</text>
        <dbReference type="Rhea" id="RHEA:10748"/>
        <dbReference type="ChEBI" id="CHEBI:15377"/>
        <dbReference type="ChEBI" id="CHEBI:15378"/>
        <dbReference type="ChEBI" id="CHEBI:16526"/>
        <dbReference type="ChEBI" id="CHEBI:17544"/>
        <dbReference type="EC" id="4.2.1.1"/>
    </reaction>
</comment>
<comment type="similarity">
    <text evidence="3 10">Belongs to the alpha-carbonic anhydrase family.</text>
</comment>
<proteinExistence type="inferred from homology"/>
<dbReference type="InterPro" id="IPR018338">
    <property type="entry name" value="Carbonic_anhydrase_a-class_CS"/>
</dbReference>
<reference evidence="12" key="2">
    <citation type="submission" date="2020-11" db="EMBL/GenBank/DDBJ databases">
        <authorList>
            <person name="McCartney M.A."/>
            <person name="Auch B."/>
            <person name="Kono T."/>
            <person name="Mallez S."/>
            <person name="Becker A."/>
            <person name="Gohl D.M."/>
            <person name="Silverstein K.A.T."/>
            <person name="Koren S."/>
            <person name="Bechman K.B."/>
            <person name="Herman A."/>
            <person name="Abrahante J.E."/>
            <person name="Garbe J."/>
        </authorList>
    </citation>
    <scope>NUCLEOTIDE SEQUENCE</scope>
    <source>
        <strain evidence="12">Duluth1</strain>
        <tissue evidence="12">Whole animal</tissue>
    </source>
</reference>
<evidence type="ECO:0000313" key="13">
    <source>
        <dbReference type="Proteomes" id="UP000828390"/>
    </source>
</evidence>
<name>A0A9D3Y391_DREPO</name>
<evidence type="ECO:0000256" key="3">
    <source>
        <dbReference type="ARBA" id="ARBA00010718"/>
    </source>
</evidence>
<evidence type="ECO:0000256" key="8">
    <source>
        <dbReference type="ARBA" id="ARBA00023239"/>
    </source>
</evidence>
<evidence type="ECO:0000256" key="1">
    <source>
        <dbReference type="ARBA" id="ARBA00002904"/>
    </source>
</evidence>
<comment type="cofactor">
    <cofactor evidence="10">
        <name>Zn(2+)</name>
        <dbReference type="ChEBI" id="CHEBI:29105"/>
    </cofactor>
</comment>
<gene>
    <name evidence="12" type="ORF">DPMN_194085</name>
</gene>
<keyword evidence="5" id="KW-0964">Secreted</keyword>
<dbReference type="OrthoDB" id="6151278at2759"/>
<dbReference type="InterPro" id="IPR001148">
    <property type="entry name" value="CA_dom"/>
</dbReference>
<dbReference type="EMBL" id="JAIWYP010000044">
    <property type="protein sequence ID" value="KAH3691125.1"/>
    <property type="molecule type" value="Genomic_DNA"/>
</dbReference>
<reference evidence="12" key="1">
    <citation type="journal article" date="2019" name="bioRxiv">
        <title>The Genome of the Zebra Mussel, Dreissena polymorpha: A Resource for Invasive Species Research.</title>
        <authorList>
            <person name="McCartney M.A."/>
            <person name="Auch B."/>
            <person name="Kono T."/>
            <person name="Mallez S."/>
            <person name="Zhang Y."/>
            <person name="Obille A."/>
            <person name="Becker A."/>
            <person name="Abrahante J.E."/>
            <person name="Garbe J."/>
            <person name="Badalamenti J.P."/>
            <person name="Herman A."/>
            <person name="Mangelson H."/>
            <person name="Liachko I."/>
            <person name="Sullivan S."/>
            <person name="Sone E.D."/>
            <person name="Koren S."/>
            <person name="Silverstein K.A.T."/>
            <person name="Beckman K.B."/>
            <person name="Gohl D.M."/>
        </authorList>
    </citation>
    <scope>NUCLEOTIDE SEQUENCE</scope>
    <source>
        <strain evidence="12">Duluth1</strain>
        <tissue evidence="12">Whole animal</tissue>
    </source>
</reference>
<evidence type="ECO:0000256" key="10">
    <source>
        <dbReference type="RuleBase" id="RU367011"/>
    </source>
</evidence>
<evidence type="ECO:0000256" key="7">
    <source>
        <dbReference type="ARBA" id="ARBA00022833"/>
    </source>
</evidence>
<dbReference type="Gene3D" id="3.10.200.10">
    <property type="entry name" value="Alpha carbonic anhydrase"/>
    <property type="match status" value="1"/>
</dbReference>
<dbReference type="AlphaFoldDB" id="A0A9D3Y391"/>
<dbReference type="CDD" id="cd00326">
    <property type="entry name" value="alpha_CA"/>
    <property type="match status" value="1"/>
</dbReference>
<dbReference type="InterPro" id="IPR036398">
    <property type="entry name" value="CA_dom_sf"/>
</dbReference>
<dbReference type="GO" id="GO:0005576">
    <property type="term" value="C:extracellular region"/>
    <property type="evidence" value="ECO:0007669"/>
    <property type="project" value="UniProtKB-SubCell"/>
</dbReference>
<comment type="caution">
    <text evidence="12">The sequence shown here is derived from an EMBL/GenBank/DDBJ whole genome shotgun (WGS) entry which is preliminary data.</text>
</comment>
<dbReference type="PANTHER" id="PTHR18952">
    <property type="entry name" value="CARBONIC ANHYDRASE"/>
    <property type="match status" value="1"/>
</dbReference>
<dbReference type="GO" id="GO:0008270">
    <property type="term" value="F:zinc ion binding"/>
    <property type="evidence" value="ECO:0007669"/>
    <property type="project" value="UniProtKB-UniRule"/>
</dbReference>
<dbReference type="InterPro" id="IPR023561">
    <property type="entry name" value="Carbonic_anhydrase_a-class"/>
</dbReference>
<dbReference type="PROSITE" id="PS00162">
    <property type="entry name" value="ALPHA_CA_1"/>
    <property type="match status" value="1"/>
</dbReference>
<dbReference type="PANTHER" id="PTHR18952:SF265">
    <property type="entry name" value="CARBONIC ANHYDRASE"/>
    <property type="match status" value="1"/>
</dbReference>
<comment type="function">
    <text evidence="1 10">Reversible hydration of carbon dioxide.</text>
</comment>
<dbReference type="Pfam" id="PF00194">
    <property type="entry name" value="Carb_anhydrase"/>
    <property type="match status" value="1"/>
</dbReference>
<dbReference type="SMART" id="SM01057">
    <property type="entry name" value="Carb_anhydrase"/>
    <property type="match status" value="1"/>
</dbReference>
<evidence type="ECO:0000256" key="6">
    <source>
        <dbReference type="ARBA" id="ARBA00022723"/>
    </source>
</evidence>
<organism evidence="12 13">
    <name type="scientific">Dreissena polymorpha</name>
    <name type="common">Zebra mussel</name>
    <name type="synonym">Mytilus polymorpha</name>
    <dbReference type="NCBI Taxonomy" id="45954"/>
    <lineage>
        <taxon>Eukaryota</taxon>
        <taxon>Metazoa</taxon>
        <taxon>Spiralia</taxon>
        <taxon>Lophotrochozoa</taxon>
        <taxon>Mollusca</taxon>
        <taxon>Bivalvia</taxon>
        <taxon>Autobranchia</taxon>
        <taxon>Heteroconchia</taxon>
        <taxon>Euheterodonta</taxon>
        <taxon>Imparidentia</taxon>
        <taxon>Neoheterodontei</taxon>
        <taxon>Myida</taxon>
        <taxon>Dreissenoidea</taxon>
        <taxon>Dreissenidae</taxon>
        <taxon>Dreissena</taxon>
    </lineage>
</organism>
<evidence type="ECO:0000256" key="4">
    <source>
        <dbReference type="ARBA" id="ARBA00012925"/>
    </source>
</evidence>
<dbReference type="EC" id="4.2.1.1" evidence="4 10"/>
<feature type="domain" description="Alpha-carbonic anhydrase" evidence="11">
    <location>
        <begin position="43"/>
        <end position="317"/>
    </location>
</feature>
<keyword evidence="13" id="KW-1185">Reference proteome</keyword>
<evidence type="ECO:0000256" key="2">
    <source>
        <dbReference type="ARBA" id="ARBA00004613"/>
    </source>
</evidence>
<dbReference type="Proteomes" id="UP000828390">
    <property type="component" value="Unassembled WGS sequence"/>
</dbReference>
<sequence length="321" mass="36505">MYECPNPTIRVVDSASIALLCGVFVLFLRSSDSDTVYEFSDVKYFHYDRNVDDPYGVYNWPKTFSRECNGQQQSPVNIETGSLSVDEFASCPTMVYNSPVVQGTLINNGHSAEFLFYPGDLAAYNIPHRYGMYIAHDFHVHYGGLFESTTFDNQISPGSEHTVNGYRYDGELHIVMYNSRYGSIEEAEHHADGLAVLAFFIHKQPDSLDFGNRNMHFSIFLGSNLPYIANINFSISTSLNLDVFRRQPCEFYTYSGSTTTPLCNQAVQWVIFREPLLVSRSAWSAIQLLEFTGDYDNRYGNFRVLQPLNGRVVESNFVPTF</sequence>